<protein>
    <submittedName>
        <fullName evidence="2">DUF4145 domain-containing protein</fullName>
    </submittedName>
</protein>
<name>A0ABW0SB55_9RHOB</name>
<organism evidence="2 3">
    <name type="scientific">Rubellimicrobium aerolatum</name>
    <dbReference type="NCBI Taxonomy" id="490979"/>
    <lineage>
        <taxon>Bacteria</taxon>
        <taxon>Pseudomonadati</taxon>
        <taxon>Pseudomonadota</taxon>
        <taxon>Alphaproteobacteria</taxon>
        <taxon>Rhodobacterales</taxon>
        <taxon>Roseobacteraceae</taxon>
        <taxon>Rubellimicrobium</taxon>
    </lineage>
</organism>
<dbReference type="RefSeq" id="WP_209838970.1">
    <property type="nucleotide sequence ID" value="NZ_JAGGJP010000004.1"/>
</dbReference>
<accession>A0ABW0SB55</accession>
<keyword evidence="3" id="KW-1185">Reference proteome</keyword>
<gene>
    <name evidence="2" type="ORF">ACFPOC_06680</name>
</gene>
<dbReference type="Proteomes" id="UP001596056">
    <property type="component" value="Unassembled WGS sequence"/>
</dbReference>
<proteinExistence type="predicted"/>
<evidence type="ECO:0000259" key="1">
    <source>
        <dbReference type="Pfam" id="PF13643"/>
    </source>
</evidence>
<reference evidence="3" key="1">
    <citation type="journal article" date="2019" name="Int. J. Syst. Evol. Microbiol.">
        <title>The Global Catalogue of Microorganisms (GCM) 10K type strain sequencing project: providing services to taxonomists for standard genome sequencing and annotation.</title>
        <authorList>
            <consortium name="The Broad Institute Genomics Platform"/>
            <consortium name="The Broad Institute Genome Sequencing Center for Infectious Disease"/>
            <person name="Wu L."/>
            <person name="Ma J."/>
        </authorList>
    </citation>
    <scope>NUCLEOTIDE SEQUENCE [LARGE SCALE GENOMIC DNA]</scope>
    <source>
        <strain evidence="3">KACC 11588</strain>
    </source>
</reference>
<dbReference type="InterPro" id="IPR025285">
    <property type="entry name" value="DUF4145"/>
</dbReference>
<feature type="domain" description="DUF4145" evidence="1">
    <location>
        <begin position="54"/>
        <end position="154"/>
    </location>
</feature>
<sequence>MQIDVEVVEARRNTHGIYSVPYGCATITRLCITPESSARPQPSYIPLALVEDYNEACRIRDLSPKAAATLARRCIQGMIRDFAGVKGRTLYDEITALKMMVEKDEAPRGVSIESVEAIDHIRSIGNIGAHMEKDIDLIIPVEPEEAQVLIELIESLFEEWYIERYRRQQRFAAINNIASEKAALKLLPTSQSRE</sequence>
<comment type="caution">
    <text evidence="2">The sequence shown here is derived from an EMBL/GenBank/DDBJ whole genome shotgun (WGS) entry which is preliminary data.</text>
</comment>
<evidence type="ECO:0000313" key="2">
    <source>
        <dbReference type="EMBL" id="MFC5566105.1"/>
    </source>
</evidence>
<dbReference type="EMBL" id="JBHSNA010000004">
    <property type="protein sequence ID" value="MFC5566105.1"/>
    <property type="molecule type" value="Genomic_DNA"/>
</dbReference>
<evidence type="ECO:0000313" key="3">
    <source>
        <dbReference type="Proteomes" id="UP001596056"/>
    </source>
</evidence>
<dbReference type="Pfam" id="PF13643">
    <property type="entry name" value="DUF4145"/>
    <property type="match status" value="1"/>
</dbReference>